<dbReference type="InterPro" id="IPR013783">
    <property type="entry name" value="Ig-like_fold"/>
</dbReference>
<dbReference type="InterPro" id="IPR013378">
    <property type="entry name" value="InlB-like_B-rpt"/>
</dbReference>
<keyword evidence="4" id="KW-0732">Signal</keyword>
<feature type="domain" description="Gram-positive cocci surface proteins LPxTG" evidence="8">
    <location>
        <begin position="823"/>
        <end position="858"/>
    </location>
</feature>
<sequence length="858" mass="93126">MFYMKKRKKGLRQLVVAFLLLCTIGLLMQNIVLANENEQTTNEPIVAGEAETKEGSTVESNISNSESVESEIVSTSEKETESIVLDESTQASKEINISGIRMKELKANSVSQQSEERPSTKVVTSGTFPNGSTASWNFDDATGTLTISGGTLVDPKISVQSLTKIPVNEITNIVLEDKVFLSGSCASLFLSSVVTSLDLSNFDTSNVTNMNGMFTNSAATSLDLSSFDTSNVTTMSNMFRDSAATSLDVSNFDTNNVNNMQGMFRNSAATSLDLSDFDTSNVNDMSYMFTNSAATSLDVSKFDTSNVTYMIGMFQFSAATSLDVSKFDTSNVTYMIGMFQFSAATSLDVSKFDTSNVTDMSSMFTNSAATSLDVSKFDTSNVTDMSSMFTNSAATSLDVSKFDTSNVNDMSYMFYGSAVTSLDVSGFDTRRVIMGRNMFGGTTQLQNITLGRWFQFLGIGIYSENLPNPPTTVDYTGKWQNVGSGTVDKPKGSFVGTATELMSTYDGSTMADTYVWQPVLLEVNVQDSTLMVGDTWNPADNFLSGLDSVGDPVDFNAITVTGSVDTTQPGVHSVDYSYGGITSTATITVLEIMPASWVNFFVDGTNVRAIHGSALSTAKWDLTTGLWDKWNPGTVKVATDKIPSEPTKQGYEFKGWKDTTGAIVDFSILDLDLNNQNEFDFYAAFEKKEYIVTFDVDGKKETQKVLFEDLINEPTAPKKEKHKFDGWHISPQTKTTKWDFSTMGMPANHLTLYAKFTKLSDSGSGTDLGGSGTPSKPISPVKPEQLGNKESTSDFTSSTGSTKITSQENTLTASPTMSQGGKLAKLGESSSLFLQGFGLLMLISGTVFFWKKRKKTHS</sequence>
<evidence type="ECO:0000256" key="3">
    <source>
        <dbReference type="ARBA" id="ARBA00022525"/>
    </source>
</evidence>
<dbReference type="InterPro" id="IPR022038">
    <property type="entry name" value="Ig-like_bact"/>
</dbReference>
<evidence type="ECO:0000259" key="8">
    <source>
        <dbReference type="PROSITE" id="PS50847"/>
    </source>
</evidence>
<evidence type="ECO:0000256" key="1">
    <source>
        <dbReference type="ARBA" id="ARBA00004168"/>
    </source>
</evidence>
<dbReference type="Pfam" id="PF03382">
    <property type="entry name" value="DUF285"/>
    <property type="match status" value="2"/>
</dbReference>
<keyword evidence="3" id="KW-0964">Secreted</keyword>
<evidence type="ECO:0000256" key="7">
    <source>
        <dbReference type="SAM" id="Phobius"/>
    </source>
</evidence>
<keyword evidence="7" id="KW-0812">Transmembrane</keyword>
<dbReference type="SUPFAM" id="SSF52058">
    <property type="entry name" value="L domain-like"/>
    <property type="match status" value="1"/>
</dbReference>
<evidence type="ECO:0000313" key="10">
    <source>
        <dbReference type="Proteomes" id="UP000552309"/>
    </source>
</evidence>
<evidence type="ECO:0000256" key="5">
    <source>
        <dbReference type="ARBA" id="ARBA00023088"/>
    </source>
</evidence>
<dbReference type="Gene3D" id="2.60.40.4270">
    <property type="entry name" value="Listeria-Bacteroides repeat domain"/>
    <property type="match status" value="1"/>
</dbReference>
<protein>
    <submittedName>
        <fullName evidence="9">BspA family leucine-rich repeat surface protein</fullName>
    </submittedName>
</protein>
<keyword evidence="2" id="KW-0134">Cell wall</keyword>
<evidence type="ECO:0000256" key="6">
    <source>
        <dbReference type="SAM" id="MobiDB-lite"/>
    </source>
</evidence>
<dbReference type="Pfam" id="PF09479">
    <property type="entry name" value="Flg_new"/>
    <property type="match status" value="2"/>
</dbReference>
<organism evidence="9 10">
    <name type="scientific">Listeria innocua</name>
    <dbReference type="NCBI Taxonomy" id="1642"/>
    <lineage>
        <taxon>Bacteria</taxon>
        <taxon>Bacillati</taxon>
        <taxon>Bacillota</taxon>
        <taxon>Bacilli</taxon>
        <taxon>Bacillales</taxon>
        <taxon>Listeriaceae</taxon>
        <taxon>Listeria</taxon>
    </lineage>
</organism>
<dbReference type="InterPro" id="IPR011889">
    <property type="entry name" value="Liste_lipo_26"/>
</dbReference>
<dbReference type="InterPro" id="IPR019931">
    <property type="entry name" value="LPXTG_anchor"/>
</dbReference>
<name>A0AB73HAY5_LISIO</name>
<dbReference type="Proteomes" id="UP000552309">
    <property type="component" value="Unassembled WGS sequence"/>
</dbReference>
<dbReference type="Gene3D" id="2.60.40.10">
    <property type="entry name" value="Immunoglobulins"/>
    <property type="match status" value="1"/>
</dbReference>
<reference evidence="9 10" key="1">
    <citation type="submission" date="2020-03" db="EMBL/GenBank/DDBJ databases">
        <title>Soil Listeria distribution.</title>
        <authorList>
            <person name="Liao J."/>
            <person name="Wiedmann M."/>
        </authorList>
    </citation>
    <scope>NUCLEOTIDE SEQUENCE [LARGE SCALE GENOMIC DNA]</scope>
    <source>
        <strain evidence="9 10">FSL L7-0297</strain>
    </source>
</reference>
<dbReference type="InterPro" id="IPR032675">
    <property type="entry name" value="LRR_dom_sf"/>
</dbReference>
<dbReference type="AlphaFoldDB" id="A0AB73HAY5"/>
<keyword evidence="5" id="KW-0572">Peptidoglycan-anchor</keyword>
<dbReference type="EMBL" id="JAARXV010000008">
    <property type="protein sequence ID" value="MBC2143357.1"/>
    <property type="molecule type" value="Genomic_DNA"/>
</dbReference>
<dbReference type="Pfam" id="PF07523">
    <property type="entry name" value="Big_3"/>
    <property type="match status" value="1"/>
</dbReference>
<keyword evidence="7" id="KW-0472">Membrane</keyword>
<dbReference type="Gene3D" id="3.80.10.10">
    <property type="entry name" value="Ribonuclease Inhibitor"/>
    <property type="match status" value="1"/>
</dbReference>
<comment type="subcellular location">
    <subcellularLocation>
        <location evidence="1">Secreted</location>
        <location evidence="1">Cell wall</location>
        <topology evidence="1">Peptidoglycan-anchor</topology>
    </subcellularLocation>
</comment>
<dbReference type="NCBIfam" id="TIGR01167">
    <property type="entry name" value="LPXTG_anchor"/>
    <property type="match status" value="1"/>
</dbReference>
<evidence type="ECO:0000256" key="2">
    <source>
        <dbReference type="ARBA" id="ARBA00022512"/>
    </source>
</evidence>
<feature type="compositionally biased region" description="Polar residues" evidence="6">
    <location>
        <begin position="803"/>
        <end position="819"/>
    </location>
</feature>
<dbReference type="InterPro" id="IPR005046">
    <property type="entry name" value="DUF285"/>
</dbReference>
<dbReference type="InterPro" id="IPR042229">
    <property type="entry name" value="Listeria/Bacterioides_rpt_sf"/>
</dbReference>
<feature type="compositionally biased region" description="Low complexity" evidence="6">
    <location>
        <begin position="793"/>
        <end position="802"/>
    </location>
</feature>
<accession>A0AB73HAY5</accession>
<keyword evidence="7" id="KW-1133">Transmembrane helix</keyword>
<proteinExistence type="predicted"/>
<dbReference type="PROSITE" id="PS50847">
    <property type="entry name" value="GRAM_POS_ANCHORING"/>
    <property type="match status" value="1"/>
</dbReference>
<evidence type="ECO:0000313" key="9">
    <source>
        <dbReference type="EMBL" id="MBC2143357.1"/>
    </source>
</evidence>
<feature type="transmembrane region" description="Helical" evidence="7">
    <location>
        <begin position="832"/>
        <end position="850"/>
    </location>
</feature>
<dbReference type="NCBIfam" id="TIGR02167">
    <property type="entry name" value="Liste_lipo_26"/>
    <property type="match status" value="10"/>
</dbReference>
<evidence type="ECO:0000256" key="4">
    <source>
        <dbReference type="ARBA" id="ARBA00022729"/>
    </source>
</evidence>
<feature type="region of interest" description="Disordered" evidence="6">
    <location>
        <begin position="764"/>
        <end position="820"/>
    </location>
</feature>
<gene>
    <name evidence="9" type="ORF">HCA89_13660</name>
</gene>
<comment type="caution">
    <text evidence="9">The sequence shown here is derived from an EMBL/GenBank/DDBJ whole genome shotgun (WGS) entry which is preliminary data.</text>
</comment>